<accession>A0ACB9KZU0</accession>
<keyword evidence="2" id="KW-1185">Reference proteome</keyword>
<dbReference type="EMBL" id="CM042891">
    <property type="protein sequence ID" value="KAI4302838.1"/>
    <property type="molecule type" value="Genomic_DNA"/>
</dbReference>
<protein>
    <submittedName>
        <fullName evidence="1">Uncharacterized protein</fullName>
    </submittedName>
</protein>
<dbReference type="Proteomes" id="UP001057402">
    <property type="component" value="Chromosome 12"/>
</dbReference>
<evidence type="ECO:0000313" key="1">
    <source>
        <dbReference type="EMBL" id="KAI4302838.1"/>
    </source>
</evidence>
<name>A0ACB9KZU0_9MYRT</name>
<reference evidence="2" key="1">
    <citation type="journal article" date="2023" name="Front. Plant Sci.">
        <title>Chromosomal-level genome assembly of Melastoma candidum provides insights into trichome evolution.</title>
        <authorList>
            <person name="Zhong Y."/>
            <person name="Wu W."/>
            <person name="Sun C."/>
            <person name="Zou P."/>
            <person name="Liu Y."/>
            <person name="Dai S."/>
            <person name="Zhou R."/>
        </authorList>
    </citation>
    <scope>NUCLEOTIDE SEQUENCE [LARGE SCALE GENOMIC DNA]</scope>
</reference>
<organism evidence="1 2">
    <name type="scientific">Melastoma candidum</name>
    <dbReference type="NCBI Taxonomy" id="119954"/>
    <lineage>
        <taxon>Eukaryota</taxon>
        <taxon>Viridiplantae</taxon>
        <taxon>Streptophyta</taxon>
        <taxon>Embryophyta</taxon>
        <taxon>Tracheophyta</taxon>
        <taxon>Spermatophyta</taxon>
        <taxon>Magnoliopsida</taxon>
        <taxon>eudicotyledons</taxon>
        <taxon>Gunneridae</taxon>
        <taxon>Pentapetalae</taxon>
        <taxon>rosids</taxon>
        <taxon>malvids</taxon>
        <taxon>Myrtales</taxon>
        <taxon>Melastomataceae</taxon>
        <taxon>Melastomatoideae</taxon>
        <taxon>Melastomateae</taxon>
        <taxon>Melastoma</taxon>
    </lineage>
</organism>
<gene>
    <name evidence="1" type="ORF">MLD38_038539</name>
</gene>
<evidence type="ECO:0000313" key="2">
    <source>
        <dbReference type="Proteomes" id="UP001057402"/>
    </source>
</evidence>
<proteinExistence type="predicted"/>
<sequence length="548" mass="62090">MLLQPSLRHHGSLAPPPQLQPRVHHPGSLEFPSFVVTCSSSTSNRSRFRRHKDTGFGKQPRQTVNWNSVYRKIWLATDMHGDSAAGAEVGAMPGTVAVLNQCKDQGKHFTKWELFMVVKELRKTKRFKEALEVLDWMNNHDHRFRLSSSDAAIQLDLVAKVYGMSTAEDFFLKLSDKLKDGRVYGALLNCYTHGRMKDKAESLMNEMRDKGYASHALPFNVMMTLYMNLGDYDMVEQLVSEMMQKNVQLDAYSYNIWLSSRGSLDSVEKVEEVFEQMKLDQNITLNWTTFSTLATLYIKMGVTTKAEECLKEIETVISRRDRVAYHYLISLYGTLGNKEETYRIWNSYNAVFPTIPNLGYHAMISSLVRIGDIEGAEKVYEEWLSVRTSFDSRLGNLLMGFHVKEGNMQKAETIFNQMIEQGGRPNSMTWETLAEGHIAERRISEAFSCYEKAFSVEGSKSWKPKPTNLTSYFQLCQEEGDSSKEEALMGLLRRSGCLNDQLFASLAGLSSTSPNISENDQDSQILGSNDEADSGGELPMEQLQSSAI</sequence>
<comment type="caution">
    <text evidence="1">The sequence shown here is derived from an EMBL/GenBank/DDBJ whole genome shotgun (WGS) entry which is preliminary data.</text>
</comment>